<dbReference type="PANTHER" id="PTHR12526:SF630">
    <property type="entry name" value="GLYCOSYLTRANSFERASE"/>
    <property type="match status" value="1"/>
</dbReference>
<evidence type="ECO:0000259" key="2">
    <source>
        <dbReference type="Pfam" id="PF13439"/>
    </source>
</evidence>
<evidence type="ECO:0000259" key="1">
    <source>
        <dbReference type="Pfam" id="PF00534"/>
    </source>
</evidence>
<dbReference type="PANTHER" id="PTHR12526">
    <property type="entry name" value="GLYCOSYLTRANSFERASE"/>
    <property type="match status" value="1"/>
</dbReference>
<comment type="caution">
    <text evidence="3">The sequence shown here is derived from an EMBL/GenBank/DDBJ whole genome shotgun (WGS) entry which is preliminary data.</text>
</comment>
<gene>
    <name evidence="3" type="primary">glgA_1</name>
    <name evidence="3" type="ORF">Rhal01_01380</name>
</gene>
<name>A0ABP9UZQ3_9BACT</name>
<dbReference type="Proteomes" id="UP001424741">
    <property type="component" value="Unassembled WGS sequence"/>
</dbReference>
<dbReference type="InterPro" id="IPR028098">
    <property type="entry name" value="Glyco_trans_4-like_N"/>
</dbReference>
<feature type="domain" description="Glycosyltransferase subfamily 4-like N-terminal" evidence="2">
    <location>
        <begin position="13"/>
        <end position="167"/>
    </location>
</feature>
<organism evidence="3 4">
    <name type="scientific">Rubritalea halochordaticola</name>
    <dbReference type="NCBI Taxonomy" id="714537"/>
    <lineage>
        <taxon>Bacteria</taxon>
        <taxon>Pseudomonadati</taxon>
        <taxon>Verrucomicrobiota</taxon>
        <taxon>Verrucomicrobiia</taxon>
        <taxon>Verrucomicrobiales</taxon>
        <taxon>Rubritaleaceae</taxon>
        <taxon>Rubritalea</taxon>
    </lineage>
</organism>
<dbReference type="RefSeq" id="WP_346188043.1">
    <property type="nucleotide sequence ID" value="NZ_BAABRL010000003.1"/>
</dbReference>
<proteinExistence type="predicted"/>
<dbReference type="Pfam" id="PF00534">
    <property type="entry name" value="Glycos_transf_1"/>
    <property type="match status" value="1"/>
</dbReference>
<evidence type="ECO:0000313" key="3">
    <source>
        <dbReference type="EMBL" id="GAA5495205.1"/>
    </source>
</evidence>
<sequence length="362" mass="40450">MKIIHVTGAPCAGGAEVYIKDLASSMVALGHDVCVVFISHNRDLGLSTDFEDRYLKDLSNNGVEFKFLEVRNRKNFIKGSLSLKVAVDDFDADVVHCHLYYAALYTLFLNCKIVYTHHNIKLGIHPLFYKLFLNSRIDRYIGICESCNELIQNVSGRDCVKIYNGVSSGRLIAKNSYVTKNDFVQIIAVGRFNRQKGYETMFQVVEKLKSLTSAPFKLSIVGEGDPEYASELKELANKEGLVEQGMIEFLGCRTDVPELLSNSDIFIMTSRWEGLPIAQIEAVLTGLPMVVTDVGGCREIVESCDCGFVISPSNVSEFANALRNLIENHTLRTKFAQSAREKSYIFDVGVAAKEHVKVYKNL</sequence>
<keyword evidence="4" id="KW-1185">Reference proteome</keyword>
<dbReference type="InterPro" id="IPR001296">
    <property type="entry name" value="Glyco_trans_1"/>
</dbReference>
<dbReference type="SUPFAM" id="SSF53756">
    <property type="entry name" value="UDP-Glycosyltransferase/glycogen phosphorylase"/>
    <property type="match status" value="1"/>
</dbReference>
<dbReference type="Pfam" id="PF13439">
    <property type="entry name" value="Glyco_transf_4"/>
    <property type="match status" value="1"/>
</dbReference>
<dbReference type="EMBL" id="BAABRL010000003">
    <property type="protein sequence ID" value="GAA5495205.1"/>
    <property type="molecule type" value="Genomic_DNA"/>
</dbReference>
<protein>
    <submittedName>
        <fullName evidence="3">Glycogen synthase</fullName>
    </submittedName>
</protein>
<dbReference type="CDD" id="cd03801">
    <property type="entry name" value="GT4_PimA-like"/>
    <property type="match status" value="1"/>
</dbReference>
<accession>A0ABP9UZQ3</accession>
<feature type="domain" description="Glycosyl transferase family 1" evidence="1">
    <location>
        <begin position="177"/>
        <end position="341"/>
    </location>
</feature>
<dbReference type="Gene3D" id="3.40.50.2000">
    <property type="entry name" value="Glycogen Phosphorylase B"/>
    <property type="match status" value="2"/>
</dbReference>
<reference evidence="3 4" key="1">
    <citation type="submission" date="2024-02" db="EMBL/GenBank/DDBJ databases">
        <title>Rubritalea halochordaticola NBRC 107102.</title>
        <authorList>
            <person name="Ichikawa N."/>
            <person name="Katano-Makiyama Y."/>
            <person name="Hidaka K."/>
        </authorList>
    </citation>
    <scope>NUCLEOTIDE SEQUENCE [LARGE SCALE GENOMIC DNA]</scope>
    <source>
        <strain evidence="3 4">NBRC 107102</strain>
    </source>
</reference>
<evidence type="ECO:0000313" key="4">
    <source>
        <dbReference type="Proteomes" id="UP001424741"/>
    </source>
</evidence>